<protein>
    <submittedName>
        <fullName evidence="1">Uncharacterized protein</fullName>
    </submittedName>
</protein>
<reference evidence="1 2" key="2">
    <citation type="journal article" date="2022" name="Mol. Ecol. Resour.">
        <title>The genomes of chicory, endive, great burdock and yacon provide insights into Asteraceae paleo-polyploidization history and plant inulin production.</title>
        <authorList>
            <person name="Fan W."/>
            <person name="Wang S."/>
            <person name="Wang H."/>
            <person name="Wang A."/>
            <person name="Jiang F."/>
            <person name="Liu H."/>
            <person name="Zhao H."/>
            <person name="Xu D."/>
            <person name="Zhang Y."/>
        </authorList>
    </citation>
    <scope>NUCLEOTIDE SEQUENCE [LARGE SCALE GENOMIC DNA]</scope>
    <source>
        <strain evidence="2">cv. Yunnan</strain>
        <tissue evidence="1">Leaves</tissue>
    </source>
</reference>
<comment type="caution">
    <text evidence="1">The sequence shown here is derived from an EMBL/GenBank/DDBJ whole genome shotgun (WGS) entry which is preliminary data.</text>
</comment>
<keyword evidence="2" id="KW-1185">Reference proteome</keyword>
<evidence type="ECO:0000313" key="2">
    <source>
        <dbReference type="Proteomes" id="UP001056120"/>
    </source>
</evidence>
<reference evidence="2" key="1">
    <citation type="journal article" date="2022" name="Mol. Ecol. Resour.">
        <title>The genomes of chicory, endive, great burdock and yacon provide insights into Asteraceae palaeo-polyploidization history and plant inulin production.</title>
        <authorList>
            <person name="Fan W."/>
            <person name="Wang S."/>
            <person name="Wang H."/>
            <person name="Wang A."/>
            <person name="Jiang F."/>
            <person name="Liu H."/>
            <person name="Zhao H."/>
            <person name="Xu D."/>
            <person name="Zhang Y."/>
        </authorList>
    </citation>
    <scope>NUCLEOTIDE SEQUENCE [LARGE SCALE GENOMIC DNA]</scope>
    <source>
        <strain evidence="2">cv. Yunnan</strain>
    </source>
</reference>
<gene>
    <name evidence="1" type="ORF">L1987_23012</name>
</gene>
<dbReference type="EMBL" id="CM042025">
    <property type="protein sequence ID" value="KAI3807090.1"/>
    <property type="molecule type" value="Genomic_DNA"/>
</dbReference>
<accession>A0ACB9IGE4</accession>
<dbReference type="Proteomes" id="UP001056120">
    <property type="component" value="Linkage Group LG08"/>
</dbReference>
<sequence length="434" mass="49678">MGVRLQELEARLEIGSPGVRMVGIWGCGGSGIEVLKQKALITIVGGKFDMHDLIQEMGHNIVRGEHPNNPEKHSRVWKDEEIKNMFHGDATMENYKIEAIQYDGDPSLFLLELFKMENLRKTPDFGGLTCLRKLTLKECKRLTWIHPSLGNHPCLEDVSVSCCDRVGMLPTIVHMEKLKTLEIFQCDPRLEFPKIKSNMESLVKLTLNNMWIDVVLSSIGEGRFPNLISLHLSFCHSKNKEANYYGLEHLEEFTLKGIDYWRNAPSIGSWLIGKVVNIRERYRSEDYASEVYTSHSISMKPVISGLDSQDDVVWQESDGGKYTWVFYVSFATLRHTPWWNSNYKAISIHNTQRDLLRSSETTCTGSGVALVARESGSGPTKTISTKQEESEFSHYTPKFEISHDSEALQISFPNEDFDQIEYFLKNMYILRLHD</sequence>
<organism evidence="1 2">
    <name type="scientific">Smallanthus sonchifolius</name>
    <dbReference type="NCBI Taxonomy" id="185202"/>
    <lineage>
        <taxon>Eukaryota</taxon>
        <taxon>Viridiplantae</taxon>
        <taxon>Streptophyta</taxon>
        <taxon>Embryophyta</taxon>
        <taxon>Tracheophyta</taxon>
        <taxon>Spermatophyta</taxon>
        <taxon>Magnoliopsida</taxon>
        <taxon>eudicotyledons</taxon>
        <taxon>Gunneridae</taxon>
        <taxon>Pentapetalae</taxon>
        <taxon>asterids</taxon>
        <taxon>campanulids</taxon>
        <taxon>Asterales</taxon>
        <taxon>Asteraceae</taxon>
        <taxon>Asteroideae</taxon>
        <taxon>Heliantheae alliance</taxon>
        <taxon>Millerieae</taxon>
        <taxon>Smallanthus</taxon>
    </lineage>
</organism>
<name>A0ACB9IGE4_9ASTR</name>
<evidence type="ECO:0000313" key="1">
    <source>
        <dbReference type="EMBL" id="KAI3807090.1"/>
    </source>
</evidence>
<proteinExistence type="predicted"/>